<evidence type="ECO:0000256" key="1">
    <source>
        <dbReference type="SAM" id="MobiDB-lite"/>
    </source>
</evidence>
<dbReference type="STRING" id="237682.SAMN05421676_11223"/>
<protein>
    <submittedName>
        <fullName evidence="3">Uncharacterized protein YjcR</fullName>
    </submittedName>
</protein>
<dbReference type="AlphaFoldDB" id="A0A1I0IDV7"/>
<proteinExistence type="predicted"/>
<dbReference type="Pfam" id="PF06056">
    <property type="entry name" value="Terminase_5"/>
    <property type="match status" value="1"/>
</dbReference>
<evidence type="ECO:0000313" key="4">
    <source>
        <dbReference type="Proteomes" id="UP000199095"/>
    </source>
</evidence>
<keyword evidence="4" id="KW-1185">Reference proteome</keyword>
<gene>
    <name evidence="3" type="ORF">SAMN05421676_11223</name>
</gene>
<name>A0A1I0IDV7_9BACI</name>
<dbReference type="EMBL" id="FOHJ01000012">
    <property type="protein sequence ID" value="SET94941.1"/>
    <property type="molecule type" value="Genomic_DNA"/>
</dbReference>
<dbReference type="InterPro" id="IPR010332">
    <property type="entry name" value="ATPase_terminase-su_N"/>
</dbReference>
<dbReference type="NCBIfam" id="NF040601">
    <property type="entry name" value="TerS_not_xtmA"/>
    <property type="match status" value="1"/>
</dbReference>
<sequence>MADKHKQAEKDYIKGMKYKDIAEKHGASINTVKSWKRRYGWTREKGAPKQKSVHTKKVGAPKGNKNALGNSGGPGGPVGNNKAETHGFFRTIFPDDKETLEIVDAIQQKSPVDMLWENIVIKYTAIARAQKIMYVEDKDELIKHLKKKKDGDTFTEKEWEFQYAWDRYASFMTAQARAMSELRGLIKDFLQLSGQDDYRRAQLEKMQHDMNVKQRELDLKQKEIEQRNAPPEKPDISEYINAMKGEVKDVFSDEE</sequence>
<evidence type="ECO:0000313" key="3">
    <source>
        <dbReference type="EMBL" id="SET94941.1"/>
    </source>
</evidence>
<organism evidence="3 4">
    <name type="scientific">Salinibacillus kushneri</name>
    <dbReference type="NCBI Taxonomy" id="237682"/>
    <lineage>
        <taxon>Bacteria</taxon>
        <taxon>Bacillati</taxon>
        <taxon>Bacillota</taxon>
        <taxon>Bacilli</taxon>
        <taxon>Bacillales</taxon>
        <taxon>Bacillaceae</taxon>
        <taxon>Salinibacillus</taxon>
    </lineage>
</organism>
<dbReference type="Proteomes" id="UP000199095">
    <property type="component" value="Unassembled WGS sequence"/>
</dbReference>
<accession>A0A1I0IDV7</accession>
<evidence type="ECO:0000259" key="2">
    <source>
        <dbReference type="Pfam" id="PF06056"/>
    </source>
</evidence>
<feature type="region of interest" description="Disordered" evidence="1">
    <location>
        <begin position="43"/>
        <end position="81"/>
    </location>
</feature>
<reference evidence="4" key="1">
    <citation type="submission" date="2016-10" db="EMBL/GenBank/DDBJ databases">
        <authorList>
            <person name="Varghese N."/>
            <person name="Submissions S."/>
        </authorList>
    </citation>
    <scope>NUCLEOTIDE SEQUENCE [LARGE SCALE GENOMIC DNA]</scope>
    <source>
        <strain evidence="4">CGMCC 1.3566</strain>
    </source>
</reference>
<dbReference type="OrthoDB" id="7358785at2"/>
<feature type="domain" description="Terminase ATPase subunit N-terminal" evidence="2">
    <location>
        <begin position="5"/>
        <end position="46"/>
    </location>
</feature>
<dbReference type="RefSeq" id="WP_093136985.1">
    <property type="nucleotide sequence ID" value="NZ_FOHJ01000012.1"/>
</dbReference>